<dbReference type="InterPro" id="IPR016161">
    <property type="entry name" value="Ald_DH/histidinol_DH"/>
</dbReference>
<gene>
    <name evidence="5" type="ORF">GCM10009549_07210</name>
</gene>
<evidence type="ECO:0000256" key="1">
    <source>
        <dbReference type="ARBA" id="ARBA00023002"/>
    </source>
</evidence>
<protein>
    <submittedName>
        <fullName evidence="5">Aldehyde dehydrogenase family protein</fullName>
    </submittedName>
</protein>
<dbReference type="PROSITE" id="PS00687">
    <property type="entry name" value="ALDEHYDE_DEHYDR_GLU"/>
    <property type="match status" value="1"/>
</dbReference>
<proteinExistence type="inferred from homology"/>
<evidence type="ECO:0000259" key="4">
    <source>
        <dbReference type="Pfam" id="PF00171"/>
    </source>
</evidence>
<organism evidence="5 6">
    <name type="scientific">Streptomyces thermoalcalitolerans</name>
    <dbReference type="NCBI Taxonomy" id="65605"/>
    <lineage>
        <taxon>Bacteria</taxon>
        <taxon>Bacillati</taxon>
        <taxon>Actinomycetota</taxon>
        <taxon>Actinomycetes</taxon>
        <taxon>Kitasatosporales</taxon>
        <taxon>Streptomycetaceae</taxon>
        <taxon>Streptomyces</taxon>
    </lineage>
</organism>
<keyword evidence="6" id="KW-1185">Reference proteome</keyword>
<dbReference type="EMBL" id="BAAAHG010000003">
    <property type="protein sequence ID" value="GAA0904036.1"/>
    <property type="molecule type" value="Genomic_DNA"/>
</dbReference>
<dbReference type="InterPro" id="IPR029510">
    <property type="entry name" value="Ald_DH_CS_GLU"/>
</dbReference>
<sequence length="499" mass="53436">MTTTDTTEPRRHCLLIGGEHVHASDGRRFTRTSPAHDRVVGEYAEAGPQEIDLAVETARKAFDDGRWRDLPGMERARLLRRVAALVEEHAEELARVEALESGKPIAQARGEVATTAELWYYAATLAQHAYGDAHNALGGDYLGLALREPVGVVGIITPWNFPLLIVSQKLPFALAVGCTAVVKPSQLTPGTTLVLGDLVTEAGIPAGVVNVVTGKGDAGARLSEHPLVDMVSFTGSTQVGKKVMAAAARTLKRVELELGGKNPQVVFPDADLDAAVDAVVFGVLFNQGECCNSGSRLLVHHDIADEFVARVVEHARRVVVGDPLDETTKVGAIASDEQLRVIERLVGEGIDAGAELLLGGHRLDTPTGRFYAPTVFDRVTADMSIATTEIFGPVLSVLRFGSLDEAVSITNSTPYGLSSAVWTRDVDTALAYARRSRAGTVWVNCFMDGFPEISFGGYGESGIGRELGRHAIDAFTELKSVVVHTGPRRIRWVPAEGAH</sequence>
<accession>A0ABN1NEA2</accession>
<evidence type="ECO:0000256" key="2">
    <source>
        <dbReference type="PROSITE-ProRule" id="PRU10007"/>
    </source>
</evidence>
<reference evidence="5 6" key="1">
    <citation type="journal article" date="2019" name="Int. J. Syst. Evol. Microbiol.">
        <title>The Global Catalogue of Microorganisms (GCM) 10K type strain sequencing project: providing services to taxonomists for standard genome sequencing and annotation.</title>
        <authorList>
            <consortium name="The Broad Institute Genomics Platform"/>
            <consortium name="The Broad Institute Genome Sequencing Center for Infectious Disease"/>
            <person name="Wu L."/>
            <person name="Ma J."/>
        </authorList>
    </citation>
    <scope>NUCLEOTIDE SEQUENCE [LARGE SCALE GENOMIC DNA]</scope>
    <source>
        <strain evidence="5 6">JCM 10673</strain>
    </source>
</reference>
<evidence type="ECO:0000256" key="3">
    <source>
        <dbReference type="RuleBase" id="RU003345"/>
    </source>
</evidence>
<feature type="active site" evidence="2">
    <location>
        <position position="257"/>
    </location>
</feature>
<evidence type="ECO:0000313" key="5">
    <source>
        <dbReference type="EMBL" id="GAA0904036.1"/>
    </source>
</evidence>
<dbReference type="Gene3D" id="3.40.309.10">
    <property type="entry name" value="Aldehyde Dehydrogenase, Chain A, domain 2"/>
    <property type="match status" value="1"/>
</dbReference>
<name>A0ABN1NEA2_9ACTN</name>
<dbReference type="PANTHER" id="PTHR11699">
    <property type="entry name" value="ALDEHYDE DEHYDROGENASE-RELATED"/>
    <property type="match status" value="1"/>
</dbReference>
<keyword evidence="1 3" id="KW-0560">Oxidoreductase</keyword>
<comment type="caution">
    <text evidence="5">The sequence shown here is derived from an EMBL/GenBank/DDBJ whole genome shotgun (WGS) entry which is preliminary data.</text>
</comment>
<dbReference type="InterPro" id="IPR016162">
    <property type="entry name" value="Ald_DH_N"/>
</dbReference>
<feature type="domain" description="Aldehyde dehydrogenase" evidence="4">
    <location>
        <begin position="23"/>
        <end position="481"/>
    </location>
</feature>
<comment type="similarity">
    <text evidence="3">Belongs to the aldehyde dehydrogenase family.</text>
</comment>
<dbReference type="Pfam" id="PF00171">
    <property type="entry name" value="Aldedh"/>
    <property type="match status" value="1"/>
</dbReference>
<dbReference type="Gene3D" id="3.40.605.10">
    <property type="entry name" value="Aldehyde Dehydrogenase, Chain A, domain 1"/>
    <property type="match status" value="1"/>
</dbReference>
<dbReference type="SUPFAM" id="SSF53720">
    <property type="entry name" value="ALDH-like"/>
    <property type="match status" value="1"/>
</dbReference>
<dbReference type="RefSeq" id="WP_344046624.1">
    <property type="nucleotide sequence ID" value="NZ_BAAAHG010000003.1"/>
</dbReference>
<dbReference type="Proteomes" id="UP001501005">
    <property type="component" value="Unassembled WGS sequence"/>
</dbReference>
<evidence type="ECO:0000313" key="6">
    <source>
        <dbReference type="Proteomes" id="UP001501005"/>
    </source>
</evidence>
<dbReference type="InterPro" id="IPR015590">
    <property type="entry name" value="Aldehyde_DH_dom"/>
</dbReference>
<dbReference type="InterPro" id="IPR016163">
    <property type="entry name" value="Ald_DH_C"/>
</dbReference>